<reference evidence="1 2" key="1">
    <citation type="submission" date="2015-01" db="EMBL/GenBank/DDBJ databases">
        <authorList>
            <person name="Pelicic Vladimir"/>
        </authorList>
    </citation>
    <scope>NUCLEOTIDE SEQUENCE [LARGE SCALE GENOMIC DNA]</scope>
    <source>
        <strain evidence="1 2">2908</strain>
    </source>
</reference>
<dbReference type="RefSeq" id="WP_072074374.1">
    <property type="nucleotide sequence ID" value="NZ_CDMW01000001.1"/>
</dbReference>
<protein>
    <recommendedName>
        <fullName evidence="3">DUF3173 domain-containing protein</fullName>
    </recommendedName>
</protein>
<name>A0A0B7GME7_STRSA</name>
<accession>A0A0B7GME7</accession>
<dbReference type="InterPro" id="IPR021512">
    <property type="entry name" value="DUF3173"/>
</dbReference>
<dbReference type="AlphaFoldDB" id="A0A0B7GME7"/>
<gene>
    <name evidence="1" type="ORF">SSV_1554</name>
</gene>
<evidence type="ECO:0000313" key="2">
    <source>
        <dbReference type="Proteomes" id="UP000183504"/>
    </source>
</evidence>
<proteinExistence type="predicted"/>
<sequence>MNNKLTMTVQDIMDLGFSKWTAYNILRQAKHIMVERGFDFYNNKGLGTVPVSVVSEILGLEELHVKN</sequence>
<dbReference type="Proteomes" id="UP000183504">
    <property type="component" value="Unassembled WGS sequence"/>
</dbReference>
<dbReference type="EMBL" id="CDMW01000001">
    <property type="protein sequence ID" value="CEL90846.1"/>
    <property type="molecule type" value="Genomic_DNA"/>
</dbReference>
<evidence type="ECO:0008006" key="3">
    <source>
        <dbReference type="Google" id="ProtNLM"/>
    </source>
</evidence>
<evidence type="ECO:0000313" key="1">
    <source>
        <dbReference type="EMBL" id="CEL90846.1"/>
    </source>
</evidence>
<organism evidence="1 2">
    <name type="scientific">Streptococcus sanguinis</name>
    <dbReference type="NCBI Taxonomy" id="1305"/>
    <lineage>
        <taxon>Bacteria</taxon>
        <taxon>Bacillati</taxon>
        <taxon>Bacillota</taxon>
        <taxon>Bacilli</taxon>
        <taxon>Lactobacillales</taxon>
        <taxon>Streptococcaceae</taxon>
        <taxon>Streptococcus</taxon>
    </lineage>
</organism>
<dbReference type="Pfam" id="PF11372">
    <property type="entry name" value="DUF3173"/>
    <property type="match status" value="1"/>
</dbReference>